<comment type="caution">
    <text evidence="1">The sequence shown here is derived from an EMBL/GenBank/DDBJ whole genome shotgun (WGS) entry which is preliminary data.</text>
</comment>
<name>A0A232FA59_9HYME</name>
<gene>
    <name evidence="1" type="ORF">TSAR_015041</name>
</gene>
<evidence type="ECO:0000313" key="2">
    <source>
        <dbReference type="Proteomes" id="UP000215335"/>
    </source>
</evidence>
<organism evidence="1 2">
    <name type="scientific">Trichomalopsis sarcophagae</name>
    <dbReference type="NCBI Taxonomy" id="543379"/>
    <lineage>
        <taxon>Eukaryota</taxon>
        <taxon>Metazoa</taxon>
        <taxon>Ecdysozoa</taxon>
        <taxon>Arthropoda</taxon>
        <taxon>Hexapoda</taxon>
        <taxon>Insecta</taxon>
        <taxon>Pterygota</taxon>
        <taxon>Neoptera</taxon>
        <taxon>Endopterygota</taxon>
        <taxon>Hymenoptera</taxon>
        <taxon>Apocrita</taxon>
        <taxon>Proctotrupomorpha</taxon>
        <taxon>Chalcidoidea</taxon>
        <taxon>Pteromalidae</taxon>
        <taxon>Pteromalinae</taxon>
        <taxon>Trichomalopsis</taxon>
    </lineage>
</organism>
<keyword evidence="2" id="KW-1185">Reference proteome</keyword>
<feature type="non-terminal residue" evidence="1">
    <location>
        <position position="1"/>
    </location>
</feature>
<evidence type="ECO:0000313" key="1">
    <source>
        <dbReference type="EMBL" id="OXU27197.1"/>
    </source>
</evidence>
<protein>
    <submittedName>
        <fullName evidence="1">Uncharacterized protein</fullName>
    </submittedName>
</protein>
<accession>A0A232FA59</accession>
<dbReference type="AlphaFoldDB" id="A0A232FA59"/>
<proteinExistence type="predicted"/>
<sequence>TINKNFVNVDGNESSSAIRGFLRSLNTNIVTATLPEKPGAQTRHNDLLRYLVPRVDSITSSPGVFWEFDRATKHGCGVILKIILKGDVDTVYPWNEVPRIPLFLLYSCSESSKTPETTLILATVGPRYF</sequence>
<reference evidence="1 2" key="1">
    <citation type="journal article" date="2017" name="Curr. Biol.">
        <title>The Evolution of Venom by Co-option of Single-Copy Genes.</title>
        <authorList>
            <person name="Martinson E.O."/>
            <person name="Mrinalini"/>
            <person name="Kelkar Y.D."/>
            <person name="Chang C.H."/>
            <person name="Werren J.H."/>
        </authorList>
    </citation>
    <scope>NUCLEOTIDE SEQUENCE [LARGE SCALE GENOMIC DNA]</scope>
    <source>
        <strain evidence="1 2">Alberta</strain>
        <tissue evidence="1">Whole body</tissue>
    </source>
</reference>
<dbReference type="Proteomes" id="UP000215335">
    <property type="component" value="Unassembled WGS sequence"/>
</dbReference>
<dbReference type="EMBL" id="NNAY01000647">
    <property type="protein sequence ID" value="OXU27197.1"/>
    <property type="molecule type" value="Genomic_DNA"/>
</dbReference>